<evidence type="ECO:0000256" key="4">
    <source>
        <dbReference type="ARBA" id="ARBA00023239"/>
    </source>
</evidence>
<dbReference type="AlphaFoldDB" id="A0A494YTT8"/>
<dbReference type="RefSeq" id="WP_121133528.1">
    <property type="nucleotide sequence ID" value="NZ_JBHUFK010000016.1"/>
</dbReference>
<accession>A0A494YTT8</accession>
<dbReference type="UniPathway" id="UPA00564">
    <property type="reaction ID" value="UER00628"/>
</dbReference>
<dbReference type="Pfam" id="PF00701">
    <property type="entry name" value="DHDPS"/>
    <property type="match status" value="1"/>
</dbReference>
<comment type="catalytic activity">
    <reaction evidence="1 5">
        <text>5-dehydro-4-deoxy-D-glucarate + H(+) = 2,5-dioxopentanoate + CO2 + H2O</text>
        <dbReference type="Rhea" id="RHEA:24608"/>
        <dbReference type="ChEBI" id="CHEBI:15377"/>
        <dbReference type="ChEBI" id="CHEBI:15378"/>
        <dbReference type="ChEBI" id="CHEBI:16526"/>
        <dbReference type="ChEBI" id="CHEBI:42819"/>
        <dbReference type="ChEBI" id="CHEBI:58136"/>
        <dbReference type="EC" id="4.2.1.41"/>
    </reaction>
</comment>
<evidence type="ECO:0000256" key="6">
    <source>
        <dbReference type="PIRNR" id="PIRNR001365"/>
    </source>
</evidence>
<dbReference type="HAMAP" id="MF_00694">
    <property type="entry name" value="KDGDH"/>
    <property type="match status" value="1"/>
</dbReference>
<dbReference type="GO" id="GO:0008840">
    <property type="term" value="F:4-hydroxy-tetrahydrodipicolinate synthase activity"/>
    <property type="evidence" value="ECO:0007669"/>
    <property type="project" value="TreeGrafter"/>
</dbReference>
<dbReference type="SMART" id="SM01130">
    <property type="entry name" value="DHDPS"/>
    <property type="match status" value="1"/>
</dbReference>
<dbReference type="SUPFAM" id="SSF51569">
    <property type="entry name" value="Aldolase"/>
    <property type="match status" value="1"/>
</dbReference>
<evidence type="ECO:0000256" key="3">
    <source>
        <dbReference type="ARBA" id="ARBA00007592"/>
    </source>
</evidence>
<dbReference type="InterPro" id="IPR013785">
    <property type="entry name" value="Aldolase_TIM"/>
</dbReference>
<evidence type="ECO:0000256" key="1">
    <source>
        <dbReference type="ARBA" id="ARBA00001446"/>
    </source>
</evidence>
<sequence length="308" mass="34052">MNRVAPTGILGFPVTPFDNKGNIDELALSQNIQFQLDSGLEAIFVACGAGEYHAIDDSEYETVIEIAKAVVKGSVPLYTGVGGNLTEALSRAKISEKYEVDGYLIMPPYLVQGEQEGIYQYFNTIATSTDLNAIVYHRDNAVMSLETIEKLAETPQVVGFKDGHGSMEQNIEFTQRIGNKISWLNGMPMAEVTMQAYVPLGFNSYSSAISNYIPHVSRNFYDALLAGDKETVHELLEEVILPINRIRRQGKGYAISLIKAGMEIVGLPVNSRNVRAPITPIKQEHYEELEAILQKVAEKYPSNLTKSL</sequence>
<dbReference type="OrthoDB" id="9778880at2"/>
<comment type="caution">
    <text evidence="8">The sequence shown here is derived from an EMBL/GenBank/DDBJ whole genome shotgun (WGS) entry which is preliminary data.</text>
</comment>
<dbReference type="Proteomes" id="UP000281813">
    <property type="component" value="Unassembled WGS sequence"/>
</dbReference>
<comment type="similarity">
    <text evidence="3 5 6">Belongs to the DapA family.</text>
</comment>
<dbReference type="InterPro" id="IPR002220">
    <property type="entry name" value="DapA-like"/>
</dbReference>
<dbReference type="NCBIfam" id="NF002958">
    <property type="entry name" value="PRK03620.1"/>
    <property type="match status" value="1"/>
</dbReference>
<evidence type="ECO:0000256" key="5">
    <source>
        <dbReference type="HAMAP-Rule" id="MF_00694"/>
    </source>
</evidence>
<comment type="pathway">
    <text evidence="2 5">Carbohydrate acid metabolism; D-glucarate degradation; 2,5-dioxopentanoate from D-glucarate: step 2/2.</text>
</comment>
<dbReference type="PIRSF" id="PIRSF001365">
    <property type="entry name" value="DHDPS"/>
    <property type="match status" value="1"/>
</dbReference>
<feature type="active site" description="Schiff-base intermediate with substrate" evidence="7">
    <location>
        <position position="161"/>
    </location>
</feature>
<dbReference type="GO" id="GO:0047448">
    <property type="term" value="F:5-dehydro-4-deoxyglucarate dehydratase activity"/>
    <property type="evidence" value="ECO:0007669"/>
    <property type="project" value="UniProtKB-UniRule"/>
</dbReference>
<evidence type="ECO:0000313" key="8">
    <source>
        <dbReference type="EMBL" id="RKQ13561.1"/>
    </source>
</evidence>
<feature type="active site" description="Proton donor/acceptor" evidence="7">
    <location>
        <position position="136"/>
    </location>
</feature>
<dbReference type="GO" id="GO:0042838">
    <property type="term" value="P:D-glucarate catabolic process"/>
    <property type="evidence" value="ECO:0007669"/>
    <property type="project" value="UniProtKB-UniRule"/>
</dbReference>
<evidence type="ECO:0000256" key="7">
    <source>
        <dbReference type="PIRSR" id="PIRSR001365-1"/>
    </source>
</evidence>
<keyword evidence="9" id="KW-1185">Reference proteome</keyword>
<dbReference type="EMBL" id="RBZO01000029">
    <property type="protein sequence ID" value="RKQ13561.1"/>
    <property type="molecule type" value="Genomic_DNA"/>
</dbReference>
<evidence type="ECO:0000256" key="2">
    <source>
        <dbReference type="ARBA" id="ARBA00004983"/>
    </source>
</evidence>
<proteinExistence type="inferred from homology"/>
<dbReference type="PANTHER" id="PTHR12128">
    <property type="entry name" value="DIHYDRODIPICOLINATE SYNTHASE"/>
    <property type="match status" value="1"/>
</dbReference>
<dbReference type="Gene3D" id="3.20.20.70">
    <property type="entry name" value="Aldolase class I"/>
    <property type="match status" value="1"/>
</dbReference>
<keyword evidence="4 5" id="KW-0456">Lyase</keyword>
<dbReference type="EC" id="4.2.1.41" evidence="5"/>
<name>A0A494YTT8_9BACI</name>
<dbReference type="InterPro" id="IPR017655">
    <property type="entry name" value="Dehydro-deoxyglucarate_dehyd"/>
</dbReference>
<protein>
    <recommendedName>
        <fullName evidence="5">Probable 5-dehydro-4-deoxyglucarate dehydratase</fullName>
        <ecNumber evidence="5">4.2.1.41</ecNumber>
    </recommendedName>
    <alternativeName>
        <fullName evidence="5">5-keto-4-deoxy-glucarate dehydratase</fullName>
        <shortName evidence="5">KDGDH</shortName>
    </alternativeName>
</protein>
<organism evidence="8 9">
    <name type="scientific">Oceanobacillus bengalensis</name>
    <dbReference type="NCBI Taxonomy" id="1435466"/>
    <lineage>
        <taxon>Bacteria</taxon>
        <taxon>Bacillati</taxon>
        <taxon>Bacillota</taxon>
        <taxon>Bacilli</taxon>
        <taxon>Bacillales</taxon>
        <taxon>Bacillaceae</taxon>
        <taxon>Oceanobacillus</taxon>
    </lineage>
</organism>
<gene>
    <name evidence="8" type="primary">kdgD</name>
    <name evidence="8" type="ORF">D8M05_15840</name>
</gene>
<reference evidence="8 9" key="1">
    <citation type="journal article" date="2015" name="Antonie Van Leeuwenhoek">
        <title>Oceanobacillus bengalensis sp. nov., a bacterium isolated from seawater of the Bay of Bengal.</title>
        <authorList>
            <person name="Yongchang O."/>
            <person name="Xiang W."/>
            <person name="Wang G."/>
        </authorList>
    </citation>
    <scope>NUCLEOTIDE SEQUENCE [LARGE SCALE GENOMIC DNA]</scope>
    <source>
        <strain evidence="8 9">MCCC 1K00260</strain>
    </source>
</reference>
<dbReference type="NCBIfam" id="TIGR03249">
    <property type="entry name" value="KdgD"/>
    <property type="match status" value="1"/>
</dbReference>
<evidence type="ECO:0000313" key="9">
    <source>
        <dbReference type="Proteomes" id="UP000281813"/>
    </source>
</evidence>
<dbReference type="PANTHER" id="PTHR12128:SF19">
    <property type="entry name" value="5-DEHYDRO-4-DEOXYGLUCARATE DEHYDRATASE 2-RELATED"/>
    <property type="match status" value="1"/>
</dbReference>